<name>A0A426VHR2_9BURK</name>
<protein>
    <submittedName>
        <fullName evidence="7">Type II secretion system protein GspH</fullName>
    </submittedName>
</protein>
<dbReference type="Gene3D" id="3.30.700.10">
    <property type="entry name" value="Glycoprotein, Type 4 Pilin"/>
    <property type="match status" value="1"/>
</dbReference>
<dbReference type="InterPro" id="IPR012902">
    <property type="entry name" value="N_methyl_site"/>
</dbReference>
<reference evidence="7 8" key="1">
    <citation type="submission" date="2018-12" db="EMBL/GenBank/DDBJ databases">
        <title>The whole draft genome of Aquabacterium sp. SJQ9.</title>
        <authorList>
            <person name="Sun L."/>
            <person name="Gao X."/>
            <person name="Chen W."/>
            <person name="Huang K."/>
        </authorList>
    </citation>
    <scope>NUCLEOTIDE SEQUENCE [LARGE SCALE GENOMIC DNA]</scope>
    <source>
        <strain evidence="7 8">SJQ9</strain>
    </source>
</reference>
<evidence type="ECO:0000256" key="3">
    <source>
        <dbReference type="ARBA" id="ARBA00022692"/>
    </source>
</evidence>
<evidence type="ECO:0000256" key="6">
    <source>
        <dbReference type="SAM" id="Phobius"/>
    </source>
</evidence>
<dbReference type="PROSITE" id="PS00409">
    <property type="entry name" value="PROKAR_NTER_METHYL"/>
    <property type="match status" value="1"/>
</dbReference>
<dbReference type="EMBL" id="RSED01000001">
    <property type="protein sequence ID" value="RRS06200.1"/>
    <property type="molecule type" value="Genomic_DNA"/>
</dbReference>
<keyword evidence="2" id="KW-0488">Methylation</keyword>
<keyword evidence="5 6" id="KW-0472">Membrane</keyword>
<dbReference type="InterPro" id="IPR002416">
    <property type="entry name" value="T2SS_protein-GspH"/>
</dbReference>
<dbReference type="SUPFAM" id="SSF54523">
    <property type="entry name" value="Pili subunits"/>
    <property type="match status" value="1"/>
</dbReference>
<dbReference type="GO" id="GO:0016020">
    <property type="term" value="C:membrane"/>
    <property type="evidence" value="ECO:0007669"/>
    <property type="project" value="UniProtKB-SubCell"/>
</dbReference>
<keyword evidence="3 6" id="KW-0812">Transmembrane</keyword>
<feature type="transmembrane region" description="Helical" evidence="6">
    <location>
        <begin position="12"/>
        <end position="36"/>
    </location>
</feature>
<dbReference type="NCBIfam" id="TIGR02532">
    <property type="entry name" value="IV_pilin_GFxxxE"/>
    <property type="match status" value="1"/>
</dbReference>
<dbReference type="RefSeq" id="WP_125241343.1">
    <property type="nucleotide sequence ID" value="NZ_RSED01000001.1"/>
</dbReference>
<accession>A0A426VHR2</accession>
<dbReference type="Pfam" id="PF07963">
    <property type="entry name" value="N_methyl"/>
    <property type="match status" value="1"/>
</dbReference>
<organism evidence="7 8">
    <name type="scientific">Aquabacterium soli</name>
    <dbReference type="NCBI Taxonomy" id="2493092"/>
    <lineage>
        <taxon>Bacteria</taxon>
        <taxon>Pseudomonadati</taxon>
        <taxon>Pseudomonadota</taxon>
        <taxon>Betaproteobacteria</taxon>
        <taxon>Burkholderiales</taxon>
        <taxon>Aquabacterium</taxon>
    </lineage>
</organism>
<dbReference type="GO" id="GO:0015627">
    <property type="term" value="C:type II protein secretion system complex"/>
    <property type="evidence" value="ECO:0007669"/>
    <property type="project" value="InterPro"/>
</dbReference>
<evidence type="ECO:0000256" key="2">
    <source>
        <dbReference type="ARBA" id="ARBA00022481"/>
    </source>
</evidence>
<keyword evidence="8" id="KW-1185">Reference proteome</keyword>
<evidence type="ECO:0000313" key="8">
    <source>
        <dbReference type="Proteomes" id="UP000269265"/>
    </source>
</evidence>
<dbReference type="GO" id="GO:0015628">
    <property type="term" value="P:protein secretion by the type II secretion system"/>
    <property type="evidence" value="ECO:0007669"/>
    <property type="project" value="InterPro"/>
</dbReference>
<dbReference type="InterPro" id="IPR045584">
    <property type="entry name" value="Pilin-like"/>
</dbReference>
<sequence>MPTSAPGNKHRGFTLLELMVVVAIIAITAAVVSFAIPDPSTSRLEREAARLVALLESARAQARSGGMTVLWIPRGNESGADYQFLGLPPALVPGLQWMERDVRAEVVGSSSIVLGPEPVIGAQSVILRLGERQLVVSTDGLSPFAPVLGEDAQPGIPGAANAR</sequence>
<comment type="subcellular location">
    <subcellularLocation>
        <location evidence="1">Membrane</location>
        <topology evidence="1">Single-pass membrane protein</topology>
    </subcellularLocation>
</comment>
<dbReference type="PRINTS" id="PR00885">
    <property type="entry name" value="BCTERIALGSPH"/>
</dbReference>
<dbReference type="OrthoDB" id="9154196at2"/>
<evidence type="ECO:0000313" key="7">
    <source>
        <dbReference type="EMBL" id="RRS06200.1"/>
    </source>
</evidence>
<dbReference type="Proteomes" id="UP000269265">
    <property type="component" value="Unassembled WGS sequence"/>
</dbReference>
<evidence type="ECO:0000256" key="4">
    <source>
        <dbReference type="ARBA" id="ARBA00022989"/>
    </source>
</evidence>
<comment type="caution">
    <text evidence="7">The sequence shown here is derived from an EMBL/GenBank/DDBJ whole genome shotgun (WGS) entry which is preliminary data.</text>
</comment>
<keyword evidence="4 6" id="KW-1133">Transmembrane helix</keyword>
<evidence type="ECO:0000256" key="1">
    <source>
        <dbReference type="ARBA" id="ARBA00004167"/>
    </source>
</evidence>
<proteinExistence type="predicted"/>
<gene>
    <name evidence="7" type="primary">gspH</name>
    <name evidence="7" type="ORF">EIP75_00980</name>
</gene>
<dbReference type="AlphaFoldDB" id="A0A426VHR2"/>
<evidence type="ECO:0000256" key="5">
    <source>
        <dbReference type="ARBA" id="ARBA00023136"/>
    </source>
</evidence>